<dbReference type="GO" id="GO:0016020">
    <property type="term" value="C:membrane"/>
    <property type="evidence" value="ECO:0007669"/>
    <property type="project" value="UniProtKB-SubCell"/>
</dbReference>
<proteinExistence type="predicted"/>
<reference evidence="7" key="1">
    <citation type="journal article" date="2021" name="IMA Fungus">
        <title>Genomic characterization of three marine fungi, including Emericellopsis atlantica sp. nov. with signatures of a generalist lifestyle and marine biomass degradation.</title>
        <authorList>
            <person name="Hagestad O.C."/>
            <person name="Hou L."/>
            <person name="Andersen J.H."/>
            <person name="Hansen E.H."/>
            <person name="Altermark B."/>
            <person name="Li C."/>
            <person name="Kuhnert E."/>
            <person name="Cox R.J."/>
            <person name="Crous P.W."/>
            <person name="Spatafora J.W."/>
            <person name="Lail K."/>
            <person name="Amirebrahimi M."/>
            <person name="Lipzen A."/>
            <person name="Pangilinan J."/>
            <person name="Andreopoulos W."/>
            <person name="Hayes R.D."/>
            <person name="Ng V."/>
            <person name="Grigoriev I.V."/>
            <person name="Jackson S.A."/>
            <person name="Sutton T.D.S."/>
            <person name="Dobson A.D.W."/>
            <person name="Rama T."/>
        </authorList>
    </citation>
    <scope>NUCLEOTIDE SEQUENCE</scope>
    <source>
        <strain evidence="7">TS7</strain>
    </source>
</reference>
<sequence length="248" mass="26630">MAEFFVPGPPPYPRWTAGDIQDIRYRTTFTEYTIALWQQFDGSAKLGPVLFQTTNGPDRDFSWVVQSYDLDLASSDKFFLWLFEGDPSVQGNASMKNQQSSGFFFISPEPTTTSTILPSSSAISSSPIPSSSDEASTSSSDEASKETGEVSPNSGTTGGELSTGAKVGIGVGAGVAGLAILAAILLFFKYRAKNRKKLEELRVANEHFRSGVPSSSDMSKTAITSTNVALQSSYELPGDYNRPMAELG</sequence>
<comment type="subcellular location">
    <subcellularLocation>
        <location evidence="1">Membrane</location>
        <topology evidence="1">Single-pass membrane protein</topology>
    </subcellularLocation>
</comment>
<keyword evidence="4 6" id="KW-0472">Membrane</keyword>
<feature type="compositionally biased region" description="Low complexity" evidence="5">
    <location>
        <begin position="116"/>
        <end position="141"/>
    </location>
</feature>
<dbReference type="AlphaFoldDB" id="A0A9P8CKY4"/>
<dbReference type="GO" id="GO:0071944">
    <property type="term" value="C:cell periphery"/>
    <property type="evidence" value="ECO:0007669"/>
    <property type="project" value="UniProtKB-ARBA"/>
</dbReference>
<evidence type="ECO:0000256" key="2">
    <source>
        <dbReference type="ARBA" id="ARBA00022692"/>
    </source>
</evidence>
<evidence type="ECO:0000256" key="5">
    <source>
        <dbReference type="SAM" id="MobiDB-lite"/>
    </source>
</evidence>
<keyword evidence="3 6" id="KW-1133">Transmembrane helix</keyword>
<dbReference type="OrthoDB" id="5390143at2759"/>
<dbReference type="PANTHER" id="PTHR15549:SF6">
    <property type="entry name" value="MID2 DOMAIN-CONTAINING PROTEIN"/>
    <property type="match status" value="1"/>
</dbReference>
<evidence type="ECO:0000256" key="4">
    <source>
        <dbReference type="ARBA" id="ARBA00023136"/>
    </source>
</evidence>
<evidence type="ECO:0000256" key="3">
    <source>
        <dbReference type="ARBA" id="ARBA00022989"/>
    </source>
</evidence>
<keyword evidence="2 6" id="KW-0812">Transmembrane</keyword>
<evidence type="ECO:0000256" key="1">
    <source>
        <dbReference type="ARBA" id="ARBA00004167"/>
    </source>
</evidence>
<evidence type="ECO:0000313" key="7">
    <source>
        <dbReference type="EMBL" id="KAG9251069.1"/>
    </source>
</evidence>
<dbReference type="GeneID" id="70296247"/>
<feature type="region of interest" description="Disordered" evidence="5">
    <location>
        <begin position="116"/>
        <end position="163"/>
    </location>
</feature>
<dbReference type="Proteomes" id="UP000887229">
    <property type="component" value="Unassembled WGS sequence"/>
</dbReference>
<comment type="caution">
    <text evidence="7">The sequence shown here is derived from an EMBL/GenBank/DDBJ whole genome shotgun (WGS) entry which is preliminary data.</text>
</comment>
<organism evidence="7 8">
    <name type="scientific">Emericellopsis atlantica</name>
    <dbReference type="NCBI Taxonomy" id="2614577"/>
    <lineage>
        <taxon>Eukaryota</taxon>
        <taxon>Fungi</taxon>
        <taxon>Dikarya</taxon>
        <taxon>Ascomycota</taxon>
        <taxon>Pezizomycotina</taxon>
        <taxon>Sordariomycetes</taxon>
        <taxon>Hypocreomycetidae</taxon>
        <taxon>Hypocreales</taxon>
        <taxon>Bionectriaceae</taxon>
        <taxon>Emericellopsis</taxon>
    </lineage>
</organism>
<evidence type="ECO:0000313" key="8">
    <source>
        <dbReference type="Proteomes" id="UP000887229"/>
    </source>
</evidence>
<feature type="transmembrane region" description="Helical" evidence="6">
    <location>
        <begin position="167"/>
        <end position="188"/>
    </location>
</feature>
<dbReference type="InterPro" id="IPR051694">
    <property type="entry name" value="Immunoregulatory_rcpt-like"/>
</dbReference>
<dbReference type="EMBL" id="MU251271">
    <property type="protein sequence ID" value="KAG9251069.1"/>
    <property type="molecule type" value="Genomic_DNA"/>
</dbReference>
<protein>
    <recommendedName>
        <fullName evidence="9">Mid2 domain-containing protein</fullName>
    </recommendedName>
</protein>
<gene>
    <name evidence="7" type="ORF">F5Z01DRAFT_677315</name>
</gene>
<dbReference type="PANTHER" id="PTHR15549">
    <property type="entry name" value="PAIRED IMMUNOGLOBULIN-LIKE TYPE 2 RECEPTOR"/>
    <property type="match status" value="1"/>
</dbReference>
<evidence type="ECO:0000256" key="6">
    <source>
        <dbReference type="SAM" id="Phobius"/>
    </source>
</evidence>
<name>A0A9P8CKY4_9HYPO</name>
<evidence type="ECO:0008006" key="9">
    <source>
        <dbReference type="Google" id="ProtNLM"/>
    </source>
</evidence>
<dbReference type="RefSeq" id="XP_046114993.1">
    <property type="nucleotide sequence ID" value="XM_046265344.1"/>
</dbReference>
<accession>A0A9P8CKY4</accession>
<keyword evidence="8" id="KW-1185">Reference proteome</keyword>